<dbReference type="EMBL" id="CADCTN010000040">
    <property type="protein sequence ID" value="CAA9223375.1"/>
    <property type="molecule type" value="Genomic_DNA"/>
</dbReference>
<organism evidence="2">
    <name type="scientific">uncultured Blastococcus sp</name>
    <dbReference type="NCBI Taxonomy" id="217144"/>
    <lineage>
        <taxon>Bacteria</taxon>
        <taxon>Bacillati</taxon>
        <taxon>Actinomycetota</taxon>
        <taxon>Actinomycetes</taxon>
        <taxon>Geodermatophilales</taxon>
        <taxon>Geodermatophilaceae</taxon>
        <taxon>Blastococcus</taxon>
        <taxon>environmental samples</taxon>
    </lineage>
</organism>
<feature type="compositionally biased region" description="Basic and acidic residues" evidence="1">
    <location>
        <begin position="186"/>
        <end position="198"/>
    </location>
</feature>
<evidence type="ECO:0000256" key="1">
    <source>
        <dbReference type="SAM" id="MobiDB-lite"/>
    </source>
</evidence>
<feature type="compositionally biased region" description="Basic residues" evidence="1">
    <location>
        <begin position="98"/>
        <end position="107"/>
    </location>
</feature>
<proteinExistence type="predicted"/>
<name>A0A6J4HGS4_9ACTN</name>
<feature type="region of interest" description="Disordered" evidence="1">
    <location>
        <begin position="1"/>
        <end position="61"/>
    </location>
</feature>
<protein>
    <submittedName>
        <fullName evidence="2">Phage tail tape measure protein</fullName>
    </submittedName>
</protein>
<sequence>VQQPLEDARPGPLRPWRHRRPRRSRHRSGTARRAGSGRRARLERRRPVRVRRQLEHQHRQRLLRRSAVQLADVAGSRRWRVRPAGGPGHTGSADRGRRTGPAHPGRRRLADLREAAPPGHDRRRRTRPGSCTGRARTRRGTCGTRPVGRQLHRPARRHPRGDRPGPGRRGRVACALGAQPRHRAGSGRDPRGPDAGRL</sequence>
<reference evidence="2" key="1">
    <citation type="submission" date="2020-02" db="EMBL/GenBank/DDBJ databases">
        <authorList>
            <person name="Meier V. D."/>
        </authorList>
    </citation>
    <scope>NUCLEOTIDE SEQUENCE</scope>
    <source>
        <strain evidence="2">AVDCRST_MAG52</strain>
    </source>
</reference>
<gene>
    <name evidence="2" type="ORF">AVDCRST_MAG52-620</name>
</gene>
<feature type="region of interest" description="Disordered" evidence="1">
    <location>
        <begin position="74"/>
        <end position="198"/>
    </location>
</feature>
<feature type="non-terminal residue" evidence="2">
    <location>
        <position position="198"/>
    </location>
</feature>
<feature type="compositionally biased region" description="Basic residues" evidence="1">
    <location>
        <begin position="150"/>
        <end position="171"/>
    </location>
</feature>
<dbReference type="AlphaFoldDB" id="A0A6J4HGS4"/>
<feature type="compositionally biased region" description="Basic residues" evidence="1">
    <location>
        <begin position="15"/>
        <end position="51"/>
    </location>
</feature>
<feature type="non-terminal residue" evidence="2">
    <location>
        <position position="1"/>
    </location>
</feature>
<feature type="compositionally biased region" description="Low complexity" evidence="1">
    <location>
        <begin position="140"/>
        <end position="149"/>
    </location>
</feature>
<evidence type="ECO:0000313" key="2">
    <source>
        <dbReference type="EMBL" id="CAA9223375.1"/>
    </source>
</evidence>
<accession>A0A6J4HGS4</accession>